<evidence type="ECO:0000259" key="2">
    <source>
        <dbReference type="Pfam" id="PF06032"/>
    </source>
</evidence>
<reference evidence="5" key="1">
    <citation type="journal article" date="2019" name="Int. J. Syst. Evol. Microbiol.">
        <title>The Global Catalogue of Microorganisms (GCM) 10K type strain sequencing project: providing services to taxonomists for standard genome sequencing and annotation.</title>
        <authorList>
            <consortium name="The Broad Institute Genomics Platform"/>
            <consortium name="The Broad Institute Genome Sequencing Center for Infectious Disease"/>
            <person name="Wu L."/>
            <person name="Ma J."/>
        </authorList>
    </citation>
    <scope>NUCLEOTIDE SEQUENCE [LARGE SCALE GENOMIC DNA]</scope>
    <source>
        <strain evidence="5">NBRC 113072</strain>
    </source>
</reference>
<dbReference type="InterPro" id="IPR010318">
    <property type="entry name" value="S-Me-THD_N"/>
</dbReference>
<accession>A0ABQ6IN62</accession>
<dbReference type="InterPro" id="IPR027479">
    <property type="entry name" value="S-Me-THD_N_sf"/>
</dbReference>
<dbReference type="Proteomes" id="UP001157126">
    <property type="component" value="Unassembled WGS sequence"/>
</dbReference>
<sequence>MSRHMGPEAVPDLARGAAVLGAGGGGDPYIGGLLAGAALTSSGGVKVVDLDEVPDDALVVSVAMMGAPTVMIEKLPGLVEVAAPVRALEARLGRAVTHLACAEAGGVNSTIPPAAAAALDLPLIDADGMGRAFPELQMVLPTLYGVSASPLAIADEKGNRTVLDTIDNTWTERIARVAAVEMGCSVMIAGFSMTGEQAREALVPGSLGLCTRIGTVIREARLDHEDPVAAVAAELGGWNASPARSPTSREPPRPASPVGVPASRGRRGC</sequence>
<protein>
    <recommendedName>
        <fullName evidence="6">DUF917 domain-containing protein</fullName>
    </recommendedName>
</protein>
<evidence type="ECO:0000313" key="5">
    <source>
        <dbReference type="Proteomes" id="UP001157126"/>
    </source>
</evidence>
<organism evidence="4 5">
    <name type="scientific">Mobilicoccus caccae</name>
    <dbReference type="NCBI Taxonomy" id="1859295"/>
    <lineage>
        <taxon>Bacteria</taxon>
        <taxon>Bacillati</taxon>
        <taxon>Actinomycetota</taxon>
        <taxon>Actinomycetes</taxon>
        <taxon>Micrococcales</taxon>
        <taxon>Dermatophilaceae</taxon>
        <taxon>Mobilicoccus</taxon>
    </lineage>
</organism>
<feature type="domain" description="S-Me-THD N-terminal" evidence="2">
    <location>
        <begin position="9"/>
        <end position="164"/>
    </location>
</feature>
<evidence type="ECO:0000259" key="3">
    <source>
        <dbReference type="Pfam" id="PF20906"/>
    </source>
</evidence>
<name>A0ABQ6IN62_9MICO</name>
<gene>
    <name evidence="4" type="ORF">GCM10025883_12210</name>
</gene>
<evidence type="ECO:0000313" key="4">
    <source>
        <dbReference type="EMBL" id="GMA39176.1"/>
    </source>
</evidence>
<evidence type="ECO:0000256" key="1">
    <source>
        <dbReference type="SAM" id="MobiDB-lite"/>
    </source>
</evidence>
<feature type="domain" description="S-Me-THD-like C-terminal" evidence="3">
    <location>
        <begin position="167"/>
        <end position="237"/>
    </location>
</feature>
<dbReference type="Pfam" id="PF06032">
    <property type="entry name" value="S-Me-THD_N"/>
    <property type="match status" value="1"/>
</dbReference>
<feature type="region of interest" description="Disordered" evidence="1">
    <location>
        <begin position="236"/>
        <end position="269"/>
    </location>
</feature>
<proteinExistence type="predicted"/>
<evidence type="ECO:0008006" key="6">
    <source>
        <dbReference type="Google" id="ProtNLM"/>
    </source>
</evidence>
<dbReference type="InterPro" id="IPR048350">
    <property type="entry name" value="S-Me-THD-like_C"/>
</dbReference>
<comment type="caution">
    <text evidence="4">The sequence shown here is derived from an EMBL/GenBank/DDBJ whole genome shotgun (WGS) entry which is preliminary data.</text>
</comment>
<dbReference type="SUPFAM" id="SSF160991">
    <property type="entry name" value="CV3147-like"/>
    <property type="match status" value="1"/>
</dbReference>
<dbReference type="Gene3D" id="3.40.1610.10">
    <property type="entry name" value="CV3147-like domain"/>
    <property type="match status" value="1"/>
</dbReference>
<keyword evidence="5" id="KW-1185">Reference proteome</keyword>
<dbReference type="EMBL" id="BSUO01000001">
    <property type="protein sequence ID" value="GMA39176.1"/>
    <property type="molecule type" value="Genomic_DNA"/>
</dbReference>
<dbReference type="Pfam" id="PF20906">
    <property type="entry name" value="S-Me-THD_C"/>
    <property type="match status" value="1"/>
</dbReference>